<dbReference type="InterPro" id="IPR050245">
    <property type="entry name" value="PrsA_foldase"/>
</dbReference>
<comment type="catalytic activity">
    <reaction evidence="1">
        <text>[protein]-peptidylproline (omega=180) = [protein]-peptidylproline (omega=0)</text>
        <dbReference type="Rhea" id="RHEA:16237"/>
        <dbReference type="Rhea" id="RHEA-COMP:10747"/>
        <dbReference type="Rhea" id="RHEA-COMP:10748"/>
        <dbReference type="ChEBI" id="CHEBI:83833"/>
        <dbReference type="ChEBI" id="CHEBI:83834"/>
        <dbReference type="EC" id="5.2.1.8"/>
    </reaction>
</comment>
<dbReference type="PROSITE" id="PS50198">
    <property type="entry name" value="PPIC_PPIASE_2"/>
    <property type="match status" value="1"/>
</dbReference>
<gene>
    <name evidence="6" type="ORF">DENOEST_0546</name>
</gene>
<dbReference type="KEGG" id="doe:DENOEST_0546"/>
<sequence length="359" mass="39970">MVNNFKQTMSAISYRACLWLAALGLAGNLPCHAAEEGAAQRASDASLAVVAAKPVAAEPKIYATVNGKAITVREYESAFASALRQKFYHGQIPEGQLPAVREEVKTRLVQRVLLLEEAKRRGIEGADKSVDDAIAGYDERYASSATWQQSRERMLPGLRAQLVEQNALKLVESAVKAVPEPSDREVRAYYEGHKELFTEPEKTRLSVILLGVDPSSPKEKWQSAREEAKALHERLLKGADFQEAARMHSSGKEAEQGGDLGYLHRGMLPEALQQRIDKFEIGAVAEPVDVLEGVAIFRLEERVPARLREFKDVILRARELTLRDRQSTAWTMFLDGLVAKADVRMVYQHAVEQKGPERP</sequence>
<dbReference type="GO" id="GO:0003755">
    <property type="term" value="F:peptidyl-prolyl cis-trans isomerase activity"/>
    <property type="evidence" value="ECO:0007669"/>
    <property type="project" value="UniProtKB-KW"/>
</dbReference>
<comment type="similarity">
    <text evidence="2">Belongs to the PpiC/parvulin rotamase family.</text>
</comment>
<organism evidence="6 7">
    <name type="scientific">Denitratisoma oestradiolicum</name>
    <dbReference type="NCBI Taxonomy" id="311182"/>
    <lineage>
        <taxon>Bacteria</taxon>
        <taxon>Pseudomonadati</taxon>
        <taxon>Pseudomonadota</taxon>
        <taxon>Betaproteobacteria</taxon>
        <taxon>Nitrosomonadales</taxon>
        <taxon>Sterolibacteriaceae</taxon>
        <taxon>Denitratisoma</taxon>
    </lineage>
</organism>
<name>A0A6S6XP26_9PROT</name>
<accession>A0A6S6XP26</accession>
<keyword evidence="6" id="KW-0413">Isomerase</keyword>
<evidence type="ECO:0000256" key="2">
    <source>
        <dbReference type="ARBA" id="ARBA00007656"/>
    </source>
</evidence>
<dbReference type="InterPro" id="IPR046357">
    <property type="entry name" value="PPIase_dom_sf"/>
</dbReference>
<reference evidence="6 7" key="1">
    <citation type="submission" date="2020-03" db="EMBL/GenBank/DDBJ databases">
        <authorList>
            <consortium name="Genoscope - CEA"/>
            <person name="William W."/>
        </authorList>
    </citation>
    <scope>NUCLEOTIDE SEQUENCE [LARGE SCALE GENOMIC DNA]</scope>
    <source>
        <strain evidence="7">DSM 16959</strain>
    </source>
</reference>
<dbReference type="Pfam" id="PF00639">
    <property type="entry name" value="Rotamase"/>
    <property type="match status" value="1"/>
</dbReference>
<feature type="domain" description="PpiC" evidence="5">
    <location>
        <begin position="200"/>
        <end position="301"/>
    </location>
</feature>
<evidence type="ECO:0000259" key="5">
    <source>
        <dbReference type="PROSITE" id="PS50198"/>
    </source>
</evidence>
<dbReference type="RefSeq" id="WP_145770627.1">
    <property type="nucleotide sequence ID" value="NZ_LR778301.1"/>
</dbReference>
<dbReference type="PANTHER" id="PTHR47245">
    <property type="entry name" value="PEPTIDYLPROLYL ISOMERASE"/>
    <property type="match status" value="1"/>
</dbReference>
<dbReference type="OrthoDB" id="14196at2"/>
<keyword evidence="4" id="KW-0697">Rotamase</keyword>
<dbReference type="EMBL" id="LR778301">
    <property type="protein sequence ID" value="CAB1367711.1"/>
    <property type="molecule type" value="Genomic_DNA"/>
</dbReference>
<evidence type="ECO:0000313" key="6">
    <source>
        <dbReference type="EMBL" id="CAB1367711.1"/>
    </source>
</evidence>
<dbReference type="Proteomes" id="UP000515733">
    <property type="component" value="Chromosome"/>
</dbReference>
<protein>
    <recommendedName>
        <fullName evidence="3">peptidylprolyl isomerase</fullName>
        <ecNumber evidence="3">5.2.1.8</ecNumber>
    </recommendedName>
</protein>
<dbReference type="InterPro" id="IPR000297">
    <property type="entry name" value="PPIase_PpiC"/>
</dbReference>
<dbReference type="AlphaFoldDB" id="A0A6S6XP26"/>
<evidence type="ECO:0000256" key="4">
    <source>
        <dbReference type="ARBA" id="ARBA00023110"/>
    </source>
</evidence>
<dbReference type="InterPro" id="IPR027304">
    <property type="entry name" value="Trigger_fact/SurA_dom_sf"/>
</dbReference>
<dbReference type="SUPFAM" id="SSF109998">
    <property type="entry name" value="Triger factor/SurA peptide-binding domain-like"/>
    <property type="match status" value="1"/>
</dbReference>
<dbReference type="Gene3D" id="3.10.50.40">
    <property type="match status" value="1"/>
</dbReference>
<evidence type="ECO:0000256" key="3">
    <source>
        <dbReference type="ARBA" id="ARBA00013194"/>
    </source>
</evidence>
<keyword evidence="7" id="KW-1185">Reference proteome</keyword>
<dbReference type="PANTHER" id="PTHR47245:SF2">
    <property type="entry name" value="PEPTIDYL-PROLYL CIS-TRANS ISOMERASE HP_0175-RELATED"/>
    <property type="match status" value="1"/>
</dbReference>
<evidence type="ECO:0000256" key="1">
    <source>
        <dbReference type="ARBA" id="ARBA00000971"/>
    </source>
</evidence>
<proteinExistence type="inferred from homology"/>
<dbReference type="EC" id="5.2.1.8" evidence="3"/>
<dbReference type="SUPFAM" id="SSF54534">
    <property type="entry name" value="FKBP-like"/>
    <property type="match status" value="1"/>
</dbReference>
<dbReference type="Pfam" id="PF13623">
    <property type="entry name" value="SurA_N_2"/>
    <property type="match status" value="1"/>
</dbReference>
<dbReference type="Gene3D" id="1.10.4030.10">
    <property type="entry name" value="Porin chaperone SurA, peptide-binding domain"/>
    <property type="match status" value="1"/>
</dbReference>
<evidence type="ECO:0000313" key="7">
    <source>
        <dbReference type="Proteomes" id="UP000515733"/>
    </source>
</evidence>